<name>A0A4C1USC1_EUMVA</name>
<organism evidence="1 2">
    <name type="scientific">Eumeta variegata</name>
    <name type="common">Bagworm moth</name>
    <name type="synonym">Eumeta japonica</name>
    <dbReference type="NCBI Taxonomy" id="151549"/>
    <lineage>
        <taxon>Eukaryota</taxon>
        <taxon>Metazoa</taxon>
        <taxon>Ecdysozoa</taxon>
        <taxon>Arthropoda</taxon>
        <taxon>Hexapoda</taxon>
        <taxon>Insecta</taxon>
        <taxon>Pterygota</taxon>
        <taxon>Neoptera</taxon>
        <taxon>Endopterygota</taxon>
        <taxon>Lepidoptera</taxon>
        <taxon>Glossata</taxon>
        <taxon>Ditrysia</taxon>
        <taxon>Tineoidea</taxon>
        <taxon>Psychidae</taxon>
        <taxon>Oiketicinae</taxon>
        <taxon>Eumeta</taxon>
    </lineage>
</organism>
<comment type="caution">
    <text evidence="1">The sequence shown here is derived from an EMBL/GenBank/DDBJ whole genome shotgun (WGS) entry which is preliminary data.</text>
</comment>
<reference evidence="1 2" key="1">
    <citation type="journal article" date="2019" name="Commun. Biol.">
        <title>The bagworm genome reveals a unique fibroin gene that provides high tensile strength.</title>
        <authorList>
            <person name="Kono N."/>
            <person name="Nakamura H."/>
            <person name="Ohtoshi R."/>
            <person name="Tomita M."/>
            <person name="Numata K."/>
            <person name="Arakawa K."/>
        </authorList>
    </citation>
    <scope>NUCLEOTIDE SEQUENCE [LARGE SCALE GENOMIC DNA]</scope>
</reference>
<sequence length="133" mass="14117">MIAILLSMPISVILDHGPSAKSDFGSTSHSDSSHIILFQSHARFEPLCDGSERAAASAGRCPLNNSCAQWTCVIKCLMAGREIGDKNDRNLPVSATRRGHGGGLFTTCDCNVRAGRTTKCPVAVGLVVMTMIQ</sequence>
<accession>A0A4C1USC1</accession>
<keyword evidence="2" id="KW-1185">Reference proteome</keyword>
<evidence type="ECO:0000313" key="1">
    <source>
        <dbReference type="EMBL" id="GBP28704.1"/>
    </source>
</evidence>
<gene>
    <name evidence="1" type="ORF">EVAR_19745_1</name>
</gene>
<dbReference type="Proteomes" id="UP000299102">
    <property type="component" value="Unassembled WGS sequence"/>
</dbReference>
<evidence type="ECO:0000313" key="2">
    <source>
        <dbReference type="Proteomes" id="UP000299102"/>
    </source>
</evidence>
<dbReference type="EMBL" id="BGZK01000210">
    <property type="protein sequence ID" value="GBP28704.1"/>
    <property type="molecule type" value="Genomic_DNA"/>
</dbReference>
<dbReference type="AlphaFoldDB" id="A0A4C1USC1"/>
<proteinExistence type="predicted"/>
<protein>
    <submittedName>
        <fullName evidence="1">Uncharacterized protein</fullName>
    </submittedName>
</protein>